<dbReference type="AlphaFoldDB" id="A0A183DT28"/>
<reference evidence="5 6" key="2">
    <citation type="submission" date="2018-11" db="EMBL/GenBank/DDBJ databases">
        <authorList>
            <consortium name="Pathogen Informatics"/>
        </authorList>
    </citation>
    <scope>NUCLEOTIDE SEQUENCE [LARGE SCALE GENOMIC DNA]</scope>
</reference>
<dbReference type="InterPro" id="IPR023210">
    <property type="entry name" value="NADP_OxRdtase_dom"/>
</dbReference>
<reference evidence="7" key="1">
    <citation type="submission" date="2016-06" db="UniProtKB">
        <authorList>
            <consortium name="WormBaseParasite"/>
        </authorList>
    </citation>
    <scope>IDENTIFICATION</scope>
</reference>
<feature type="domain" description="NADP-dependent oxidoreductase" evidence="4">
    <location>
        <begin position="54"/>
        <end position="225"/>
    </location>
</feature>
<dbReference type="EMBL" id="UYRT01078863">
    <property type="protein sequence ID" value="VDN19410.1"/>
    <property type="molecule type" value="Genomic_DNA"/>
</dbReference>
<comment type="similarity">
    <text evidence="1">Belongs to the aldo/keto reductase family.</text>
</comment>
<dbReference type="PROSITE" id="PS00062">
    <property type="entry name" value="ALDOKETO_REDUCTASE_2"/>
    <property type="match status" value="1"/>
</dbReference>
<dbReference type="PANTHER" id="PTHR43827:SF3">
    <property type="entry name" value="NADP-DEPENDENT OXIDOREDUCTASE DOMAIN-CONTAINING PROTEIN"/>
    <property type="match status" value="1"/>
</dbReference>
<dbReference type="GO" id="GO:0016616">
    <property type="term" value="F:oxidoreductase activity, acting on the CH-OH group of donors, NAD or NADP as acceptor"/>
    <property type="evidence" value="ECO:0007669"/>
    <property type="project" value="UniProtKB-ARBA"/>
</dbReference>
<dbReference type="Proteomes" id="UP000271098">
    <property type="component" value="Unassembled WGS sequence"/>
</dbReference>
<dbReference type="Pfam" id="PF00248">
    <property type="entry name" value="Aldo_ket_red"/>
    <property type="match status" value="1"/>
</dbReference>
<keyword evidence="6" id="KW-1185">Reference proteome</keyword>
<sequence length="269" mass="30489">MSLASCAGGVAKLNTGYCIPMVGLGTYKITGQQAVSAAVDAALQAGYRLFDTAKYLDLVLIHYPKADACENDDVRNPQNRMDAYMELEKLKDERKVRSVGVSNYEVKHIKEIENFGKMMPSVNQVEFHPHFTRNELREYCSTEGIFFQAYSSLARNHPDLMNEAKILEISEAHKCSPQLVLLVWALGLGVGIIPKSATPERVIDNFKVVNLKLTEQEINEISKLDRNKNYIRCDGWNVVNLKLTEQEINEISKLDRNKNYIRCDGWNVN</sequence>
<organism evidence="7">
    <name type="scientific">Gongylonema pulchrum</name>
    <dbReference type="NCBI Taxonomy" id="637853"/>
    <lineage>
        <taxon>Eukaryota</taxon>
        <taxon>Metazoa</taxon>
        <taxon>Ecdysozoa</taxon>
        <taxon>Nematoda</taxon>
        <taxon>Chromadorea</taxon>
        <taxon>Rhabditida</taxon>
        <taxon>Spirurina</taxon>
        <taxon>Spiruromorpha</taxon>
        <taxon>Spiruroidea</taxon>
        <taxon>Gongylonematidae</taxon>
        <taxon>Gongylonema</taxon>
    </lineage>
</organism>
<dbReference type="InterPro" id="IPR020471">
    <property type="entry name" value="AKR"/>
</dbReference>
<evidence type="ECO:0000313" key="6">
    <source>
        <dbReference type="Proteomes" id="UP000271098"/>
    </source>
</evidence>
<accession>A0A183DT28</accession>
<protein>
    <submittedName>
        <fullName evidence="7">Aldo_ket_red domain-containing protein</fullName>
    </submittedName>
</protein>
<evidence type="ECO:0000256" key="1">
    <source>
        <dbReference type="ARBA" id="ARBA00007905"/>
    </source>
</evidence>
<dbReference type="PANTHER" id="PTHR43827">
    <property type="entry name" value="2,5-DIKETO-D-GLUCONIC ACID REDUCTASE"/>
    <property type="match status" value="1"/>
</dbReference>
<evidence type="ECO:0000259" key="4">
    <source>
        <dbReference type="Pfam" id="PF00248"/>
    </source>
</evidence>
<dbReference type="WBParaSite" id="GPUH_0001188301-mRNA-1">
    <property type="protein sequence ID" value="GPUH_0001188301-mRNA-1"/>
    <property type="gene ID" value="GPUH_0001188301"/>
</dbReference>
<dbReference type="Gene3D" id="3.20.20.100">
    <property type="entry name" value="NADP-dependent oxidoreductase domain"/>
    <property type="match status" value="2"/>
</dbReference>
<evidence type="ECO:0000313" key="7">
    <source>
        <dbReference type="WBParaSite" id="GPUH_0001188301-mRNA-1"/>
    </source>
</evidence>
<proteinExistence type="inferred from homology"/>
<dbReference type="PIRSF" id="PIRSF000097">
    <property type="entry name" value="AKR"/>
    <property type="match status" value="1"/>
</dbReference>
<gene>
    <name evidence="5" type="ORF">GPUH_LOCUS11869</name>
</gene>
<evidence type="ECO:0000313" key="5">
    <source>
        <dbReference type="EMBL" id="VDN19410.1"/>
    </source>
</evidence>
<name>A0A183DT28_9BILA</name>
<dbReference type="OrthoDB" id="416253at2759"/>
<dbReference type="SUPFAM" id="SSF51430">
    <property type="entry name" value="NAD(P)-linked oxidoreductase"/>
    <property type="match status" value="1"/>
</dbReference>
<evidence type="ECO:0000256" key="2">
    <source>
        <dbReference type="ARBA" id="ARBA00022857"/>
    </source>
</evidence>
<dbReference type="InterPro" id="IPR018170">
    <property type="entry name" value="Aldo/ket_reductase_CS"/>
</dbReference>
<evidence type="ECO:0000256" key="3">
    <source>
        <dbReference type="ARBA" id="ARBA00023002"/>
    </source>
</evidence>
<dbReference type="InterPro" id="IPR036812">
    <property type="entry name" value="NAD(P)_OxRdtase_dom_sf"/>
</dbReference>
<dbReference type="PRINTS" id="PR00069">
    <property type="entry name" value="ALDKETRDTASE"/>
</dbReference>
<keyword evidence="2" id="KW-0521">NADP</keyword>
<keyword evidence="3" id="KW-0560">Oxidoreductase</keyword>